<evidence type="ECO:0000256" key="7">
    <source>
        <dbReference type="ARBA" id="ARBA00023136"/>
    </source>
</evidence>
<feature type="domain" description="TonB-dependent receptor-like beta-barrel" evidence="10">
    <location>
        <begin position="295"/>
        <end position="522"/>
    </location>
</feature>
<keyword evidence="4" id="KW-0812">Transmembrane</keyword>
<organism evidence="11 12">
    <name type="scientific">Pontiella desulfatans</name>
    <dbReference type="NCBI Taxonomy" id="2750659"/>
    <lineage>
        <taxon>Bacteria</taxon>
        <taxon>Pseudomonadati</taxon>
        <taxon>Kiritimatiellota</taxon>
        <taxon>Kiritimatiellia</taxon>
        <taxon>Kiritimatiellales</taxon>
        <taxon>Pontiellaceae</taxon>
        <taxon>Pontiella</taxon>
    </lineage>
</organism>
<keyword evidence="2" id="KW-0813">Transport</keyword>
<evidence type="ECO:0000259" key="10">
    <source>
        <dbReference type="Pfam" id="PF00593"/>
    </source>
</evidence>
<evidence type="ECO:0000256" key="9">
    <source>
        <dbReference type="ARBA" id="ARBA00023237"/>
    </source>
</evidence>
<evidence type="ECO:0000256" key="6">
    <source>
        <dbReference type="ARBA" id="ARBA00023077"/>
    </source>
</evidence>
<dbReference type="AlphaFoldDB" id="A0A6C2UAA9"/>
<keyword evidence="12" id="KW-1185">Reference proteome</keyword>
<evidence type="ECO:0000256" key="3">
    <source>
        <dbReference type="ARBA" id="ARBA00022452"/>
    </source>
</evidence>
<gene>
    <name evidence="11" type="ORF">PDESU_05385</name>
</gene>
<evidence type="ECO:0000256" key="4">
    <source>
        <dbReference type="ARBA" id="ARBA00022692"/>
    </source>
</evidence>
<evidence type="ECO:0000313" key="12">
    <source>
        <dbReference type="Proteomes" id="UP000366872"/>
    </source>
</evidence>
<proteinExistence type="predicted"/>
<dbReference type="Gene3D" id="2.40.170.20">
    <property type="entry name" value="TonB-dependent receptor, beta-barrel domain"/>
    <property type="match status" value="1"/>
</dbReference>
<keyword evidence="9" id="KW-0998">Cell outer membrane</keyword>
<evidence type="ECO:0000313" key="11">
    <source>
        <dbReference type="EMBL" id="VGO16793.1"/>
    </source>
</evidence>
<protein>
    <recommendedName>
        <fullName evidence="10">TonB-dependent receptor-like beta-barrel domain-containing protein</fullName>
    </recommendedName>
</protein>
<keyword evidence="8" id="KW-0675">Receptor</keyword>
<dbReference type="PANTHER" id="PTHR30069:SF29">
    <property type="entry name" value="HEMOGLOBIN AND HEMOGLOBIN-HAPTOGLOBIN-BINDING PROTEIN 1-RELATED"/>
    <property type="match status" value="1"/>
</dbReference>
<dbReference type="InterPro" id="IPR000531">
    <property type="entry name" value="Beta-barrel_TonB"/>
</dbReference>
<keyword evidence="6" id="KW-0798">TonB box</keyword>
<dbReference type="Proteomes" id="UP000366872">
    <property type="component" value="Unassembled WGS sequence"/>
</dbReference>
<dbReference type="EMBL" id="CAAHFG010000004">
    <property type="protein sequence ID" value="VGO16793.1"/>
    <property type="molecule type" value="Genomic_DNA"/>
</dbReference>
<dbReference type="GO" id="GO:0015344">
    <property type="term" value="F:siderophore uptake transmembrane transporter activity"/>
    <property type="evidence" value="ECO:0007669"/>
    <property type="project" value="TreeGrafter"/>
</dbReference>
<dbReference type="GO" id="GO:0044718">
    <property type="term" value="P:siderophore transmembrane transport"/>
    <property type="evidence" value="ECO:0007669"/>
    <property type="project" value="TreeGrafter"/>
</dbReference>
<evidence type="ECO:0000256" key="5">
    <source>
        <dbReference type="ARBA" id="ARBA00022729"/>
    </source>
</evidence>
<dbReference type="SUPFAM" id="SSF56935">
    <property type="entry name" value="Porins"/>
    <property type="match status" value="1"/>
</dbReference>
<keyword evidence="7" id="KW-0472">Membrane</keyword>
<dbReference type="RefSeq" id="WP_136082316.1">
    <property type="nucleotide sequence ID" value="NZ_CAAHFG010000004.1"/>
</dbReference>
<keyword evidence="3" id="KW-1134">Transmembrane beta strand</keyword>
<evidence type="ECO:0000256" key="1">
    <source>
        <dbReference type="ARBA" id="ARBA00004571"/>
    </source>
</evidence>
<evidence type="ECO:0000256" key="2">
    <source>
        <dbReference type="ARBA" id="ARBA00022448"/>
    </source>
</evidence>
<dbReference type="Pfam" id="PF00593">
    <property type="entry name" value="TonB_dep_Rec_b-barrel"/>
    <property type="match status" value="1"/>
</dbReference>
<sequence length="548" mass="61151">MKPFLPALFLTSCCLADFADLRTIEHGLREDPGVVVNSQGKAQHDLSIRGSGYTGAGVSLNGLNLKVPYSAHFGSELPLPGNLFLEPEVRTGLDNASGSLAGTVAYTTAPREEQTQDSMGLGSKEQYQATLFGSSEYFGGVIDWEKARKIDHGKNDLEREDTGIFVQFPAGGWVFDILSTLRTKEFGAQGYYGIPKQVYAEQRTDDFLTFFSATKGELDDAFFRTSASLREFDDEYAIPSELFTNEVVSRHGAVMAEGRTLEIQHIALNLRGDLEYERISGDVGTHDRLRGSVMVLPEVRFERVVFKAGLNSVFQSDESAEWLPLAGIDWLASDNGTVYASYSETERQPDYETLYYNGPYRTGNPLLEQQHSQNTELGFRQFLSASLDWKIAGFHRRMDHASDWIGGVATDLGTLKVAGIDTGIGFYPTENVRLTAYYQWVHKDNELTGGLYETDYPEHLLNLSAQWRFLDEYTLQFAQTTRWQTENPARTGSDFGAEASLGLHWEPRFANNVRLSFLVDNLWGSNFEAIPGLEPRPTTASAGMAVRW</sequence>
<dbReference type="InterPro" id="IPR036942">
    <property type="entry name" value="Beta-barrel_TonB_sf"/>
</dbReference>
<keyword evidence="5" id="KW-0732">Signal</keyword>
<evidence type="ECO:0000256" key="8">
    <source>
        <dbReference type="ARBA" id="ARBA00023170"/>
    </source>
</evidence>
<accession>A0A6C2UAA9</accession>
<dbReference type="GO" id="GO:0009279">
    <property type="term" value="C:cell outer membrane"/>
    <property type="evidence" value="ECO:0007669"/>
    <property type="project" value="UniProtKB-SubCell"/>
</dbReference>
<dbReference type="InterPro" id="IPR039426">
    <property type="entry name" value="TonB-dep_rcpt-like"/>
</dbReference>
<name>A0A6C2UAA9_PONDE</name>
<reference evidence="11 12" key="1">
    <citation type="submission" date="2019-04" db="EMBL/GenBank/DDBJ databases">
        <authorList>
            <person name="Van Vliet M D."/>
        </authorList>
    </citation>
    <scope>NUCLEOTIDE SEQUENCE [LARGE SCALE GENOMIC DNA]</scope>
    <source>
        <strain evidence="11 12">F1</strain>
    </source>
</reference>
<comment type="subcellular location">
    <subcellularLocation>
        <location evidence="1">Cell outer membrane</location>
        <topology evidence="1">Multi-pass membrane protein</topology>
    </subcellularLocation>
</comment>
<dbReference type="PANTHER" id="PTHR30069">
    <property type="entry name" value="TONB-DEPENDENT OUTER MEMBRANE RECEPTOR"/>
    <property type="match status" value="1"/>
</dbReference>